<dbReference type="GO" id="GO:0048278">
    <property type="term" value="P:vesicle docking"/>
    <property type="evidence" value="ECO:0007669"/>
    <property type="project" value="TreeGrafter"/>
</dbReference>
<proteinExistence type="inferred from homology"/>
<evidence type="ECO:0000256" key="2">
    <source>
        <dbReference type="ARBA" id="ARBA00009063"/>
    </source>
</evidence>
<protein>
    <submittedName>
        <fullName evidence="4">Syntaxin-1A</fullName>
    </submittedName>
</protein>
<dbReference type="GO" id="GO:0006887">
    <property type="term" value="P:exocytosis"/>
    <property type="evidence" value="ECO:0007669"/>
    <property type="project" value="TreeGrafter"/>
</dbReference>
<dbReference type="GO" id="GO:0006906">
    <property type="term" value="P:vesicle fusion"/>
    <property type="evidence" value="ECO:0007669"/>
    <property type="project" value="TreeGrafter"/>
</dbReference>
<dbReference type="GO" id="GO:0005886">
    <property type="term" value="C:plasma membrane"/>
    <property type="evidence" value="ECO:0007669"/>
    <property type="project" value="TreeGrafter"/>
</dbReference>
<dbReference type="GO" id="GO:0000149">
    <property type="term" value="F:SNARE binding"/>
    <property type="evidence" value="ECO:0007669"/>
    <property type="project" value="TreeGrafter"/>
</dbReference>
<dbReference type="AlphaFoldDB" id="A0AA35TK08"/>
<name>A0AA35TK08_GEOBA</name>
<dbReference type="SUPFAM" id="SSF58038">
    <property type="entry name" value="SNARE fusion complex"/>
    <property type="match status" value="1"/>
</dbReference>
<evidence type="ECO:0000256" key="1">
    <source>
        <dbReference type="ARBA" id="ARBA00004211"/>
    </source>
</evidence>
<feature type="domain" description="T-SNARE coiled-coil homology" evidence="3">
    <location>
        <begin position="20"/>
        <end position="82"/>
    </location>
</feature>
<accession>A0AA35TK08</accession>
<evidence type="ECO:0000313" key="5">
    <source>
        <dbReference type="Proteomes" id="UP001174909"/>
    </source>
</evidence>
<dbReference type="InterPro" id="IPR006012">
    <property type="entry name" value="Syntaxin/epimorphin_CS"/>
</dbReference>
<dbReference type="PANTHER" id="PTHR19957:SF307">
    <property type="entry name" value="PROTEIN SSO1-RELATED"/>
    <property type="match status" value="1"/>
</dbReference>
<keyword evidence="5" id="KW-1185">Reference proteome</keyword>
<dbReference type="Pfam" id="PF05739">
    <property type="entry name" value="SNARE"/>
    <property type="match status" value="1"/>
</dbReference>
<evidence type="ECO:0000313" key="4">
    <source>
        <dbReference type="EMBL" id="CAI8048961.1"/>
    </source>
</evidence>
<reference evidence="4" key="1">
    <citation type="submission" date="2023-03" db="EMBL/GenBank/DDBJ databases">
        <authorList>
            <person name="Steffen K."/>
            <person name="Cardenas P."/>
        </authorList>
    </citation>
    <scope>NUCLEOTIDE SEQUENCE</scope>
</reference>
<dbReference type="GO" id="GO:0005484">
    <property type="term" value="F:SNAP receptor activity"/>
    <property type="evidence" value="ECO:0007669"/>
    <property type="project" value="InterPro"/>
</dbReference>
<organism evidence="4 5">
    <name type="scientific">Geodia barretti</name>
    <name type="common">Barrett's horny sponge</name>
    <dbReference type="NCBI Taxonomy" id="519541"/>
    <lineage>
        <taxon>Eukaryota</taxon>
        <taxon>Metazoa</taxon>
        <taxon>Porifera</taxon>
        <taxon>Demospongiae</taxon>
        <taxon>Heteroscleromorpha</taxon>
        <taxon>Tetractinellida</taxon>
        <taxon>Astrophorina</taxon>
        <taxon>Geodiidae</taxon>
        <taxon>Geodia</taxon>
    </lineage>
</organism>
<comment type="subcellular location">
    <subcellularLocation>
        <location evidence="1">Membrane</location>
        <topology evidence="1">Single-pass type IV membrane protein</topology>
    </subcellularLocation>
</comment>
<dbReference type="PROSITE" id="PS00914">
    <property type="entry name" value="SYNTAXIN"/>
    <property type="match status" value="1"/>
</dbReference>
<dbReference type="PANTHER" id="PTHR19957">
    <property type="entry name" value="SYNTAXIN"/>
    <property type="match status" value="1"/>
</dbReference>
<dbReference type="PROSITE" id="PS50192">
    <property type="entry name" value="T_SNARE"/>
    <property type="match status" value="1"/>
</dbReference>
<dbReference type="InterPro" id="IPR000727">
    <property type="entry name" value="T_SNARE_dom"/>
</dbReference>
<dbReference type="Gene3D" id="1.20.5.110">
    <property type="match status" value="1"/>
</dbReference>
<dbReference type="Proteomes" id="UP001174909">
    <property type="component" value="Unassembled WGS sequence"/>
</dbReference>
<dbReference type="GO" id="GO:0031201">
    <property type="term" value="C:SNARE complex"/>
    <property type="evidence" value="ECO:0007669"/>
    <property type="project" value="TreeGrafter"/>
</dbReference>
<comment type="similarity">
    <text evidence="2">Belongs to the syntaxin family.</text>
</comment>
<comment type="caution">
    <text evidence="4">The sequence shown here is derived from an EMBL/GenBank/DDBJ whole genome shotgun (WGS) entry which is preliminary data.</text>
</comment>
<dbReference type="GO" id="GO:0012505">
    <property type="term" value="C:endomembrane system"/>
    <property type="evidence" value="ECO:0007669"/>
    <property type="project" value="TreeGrafter"/>
</dbReference>
<dbReference type="GO" id="GO:0006886">
    <property type="term" value="P:intracellular protein transport"/>
    <property type="evidence" value="ECO:0007669"/>
    <property type="project" value="InterPro"/>
</dbReference>
<evidence type="ECO:0000259" key="3">
    <source>
        <dbReference type="PROSITE" id="PS50192"/>
    </source>
</evidence>
<dbReference type="EMBL" id="CASHTH010003761">
    <property type="protein sequence ID" value="CAI8048961.1"/>
    <property type="molecule type" value="Genomic_DNA"/>
</dbReference>
<dbReference type="InterPro" id="IPR045242">
    <property type="entry name" value="Syntaxin"/>
</dbReference>
<dbReference type="SMART" id="SM00397">
    <property type="entry name" value="t_SNARE"/>
    <property type="match status" value="1"/>
</dbReference>
<gene>
    <name evidence="4" type="ORF">GBAR_LOCUS26973</name>
</gene>
<sequence>MILLLFPQILVDTAQKRQALNEVEARHMEIIQLEANIRELYDMFLDMANLVEEQGELIDVIEHNVEHAADFVRKGQQETRQAVRYQRTGRRVRLCELL</sequence>